<dbReference type="STRING" id="1590841.A0A2R6Q9S8"/>
<reference evidence="5 6" key="1">
    <citation type="submission" date="2017-07" db="EMBL/GenBank/DDBJ databases">
        <title>An improved, manually edited Actinidia chinensis var. chinensis (kiwifruit) genome highlights the challenges associated with draft genomes and gene prediction in plants.</title>
        <authorList>
            <person name="Pilkington S."/>
            <person name="Crowhurst R."/>
            <person name="Hilario E."/>
            <person name="Nardozza S."/>
            <person name="Fraser L."/>
            <person name="Peng Y."/>
            <person name="Gunaseelan K."/>
            <person name="Simpson R."/>
            <person name="Tahir J."/>
            <person name="Deroles S."/>
            <person name="Templeton K."/>
            <person name="Luo Z."/>
            <person name="Davy M."/>
            <person name="Cheng C."/>
            <person name="Mcneilage M."/>
            <person name="Scaglione D."/>
            <person name="Liu Y."/>
            <person name="Zhang Q."/>
            <person name="Datson P."/>
            <person name="De Silva N."/>
            <person name="Gardiner S."/>
            <person name="Bassett H."/>
            <person name="Chagne D."/>
            <person name="Mccallum J."/>
            <person name="Dzierzon H."/>
            <person name="Deng C."/>
            <person name="Wang Y.-Y."/>
            <person name="Barron N."/>
            <person name="Manako K."/>
            <person name="Bowen J."/>
            <person name="Foster T."/>
            <person name="Erridge Z."/>
            <person name="Tiffin H."/>
            <person name="Waite C."/>
            <person name="Davies K."/>
            <person name="Grierson E."/>
            <person name="Laing W."/>
            <person name="Kirk R."/>
            <person name="Chen X."/>
            <person name="Wood M."/>
            <person name="Montefiori M."/>
            <person name="Brummell D."/>
            <person name="Schwinn K."/>
            <person name="Catanach A."/>
            <person name="Fullerton C."/>
            <person name="Li D."/>
            <person name="Meiyalaghan S."/>
            <person name="Nieuwenhuizen N."/>
            <person name="Read N."/>
            <person name="Prakash R."/>
            <person name="Hunter D."/>
            <person name="Zhang H."/>
            <person name="Mckenzie M."/>
            <person name="Knabel M."/>
            <person name="Harris A."/>
            <person name="Allan A."/>
            <person name="Chen A."/>
            <person name="Janssen B."/>
            <person name="Plunkett B."/>
            <person name="Dwamena C."/>
            <person name="Voogd C."/>
            <person name="Leif D."/>
            <person name="Lafferty D."/>
            <person name="Souleyre E."/>
            <person name="Varkonyi-Gasic E."/>
            <person name="Gambi F."/>
            <person name="Hanley J."/>
            <person name="Yao J.-L."/>
            <person name="Cheung J."/>
            <person name="David K."/>
            <person name="Warren B."/>
            <person name="Marsh K."/>
            <person name="Snowden K."/>
            <person name="Lin-Wang K."/>
            <person name="Brian L."/>
            <person name="Martinez-Sanchez M."/>
            <person name="Wang M."/>
            <person name="Ileperuma N."/>
            <person name="Macnee N."/>
            <person name="Campin R."/>
            <person name="Mcatee P."/>
            <person name="Drummond R."/>
            <person name="Espley R."/>
            <person name="Ireland H."/>
            <person name="Wu R."/>
            <person name="Atkinson R."/>
            <person name="Karunairetnam S."/>
            <person name="Bulley S."/>
            <person name="Chunkath S."/>
            <person name="Hanley Z."/>
            <person name="Storey R."/>
            <person name="Thrimawithana A."/>
            <person name="Thomson S."/>
            <person name="David C."/>
            <person name="Testolin R."/>
        </authorList>
    </citation>
    <scope>NUCLEOTIDE SEQUENCE [LARGE SCALE GENOMIC DNA]</scope>
    <source>
        <strain evidence="6">cv. Red5</strain>
        <tissue evidence="5">Young leaf</tissue>
    </source>
</reference>
<dbReference type="SUPFAM" id="SSF51445">
    <property type="entry name" value="(Trans)glycosidases"/>
    <property type="match status" value="1"/>
</dbReference>
<proteinExistence type="inferred from homology"/>
<dbReference type="EC" id="2.4.1.82" evidence="2"/>
<dbReference type="Pfam" id="PF05691">
    <property type="entry name" value="Raffinose_syn"/>
    <property type="match status" value="1"/>
</dbReference>
<dbReference type="OrthoDB" id="4664297at2759"/>
<comment type="similarity">
    <text evidence="1">Belongs to the glycosyl hydrolases 36 family.</text>
</comment>
<evidence type="ECO:0000256" key="4">
    <source>
        <dbReference type="ARBA" id="ARBA00049426"/>
    </source>
</evidence>
<dbReference type="Proteomes" id="UP000241394">
    <property type="component" value="Chromosome LG18"/>
</dbReference>
<evidence type="ECO:0000313" key="6">
    <source>
        <dbReference type="Proteomes" id="UP000241394"/>
    </source>
</evidence>
<evidence type="ECO:0000256" key="1">
    <source>
        <dbReference type="ARBA" id="ARBA00007240"/>
    </source>
</evidence>
<dbReference type="InterPro" id="IPR008811">
    <property type="entry name" value="Glycosyl_hydrolases_36"/>
</dbReference>
<dbReference type="OMA" id="QCDVFTV"/>
<evidence type="ECO:0000256" key="2">
    <source>
        <dbReference type="ARBA" id="ARBA00012708"/>
    </source>
</evidence>
<dbReference type="Gramene" id="PSS04645">
    <property type="protein sequence ID" value="PSS04645"/>
    <property type="gene ID" value="CEY00_Acc20501"/>
</dbReference>
<keyword evidence="6" id="KW-1185">Reference proteome</keyword>
<evidence type="ECO:0000256" key="3">
    <source>
        <dbReference type="ARBA" id="ARBA00023277"/>
    </source>
</evidence>
<comment type="caution">
    <text evidence="5">The sequence shown here is derived from an EMBL/GenBank/DDBJ whole genome shotgun (WGS) entry which is preliminary data.</text>
</comment>
<name>A0A2R6Q9S8_ACTCC</name>
<reference evidence="6" key="2">
    <citation type="journal article" date="2018" name="BMC Genomics">
        <title>A manually annotated Actinidia chinensis var. chinensis (kiwifruit) genome highlights the challenges associated with draft genomes and gene prediction in plants.</title>
        <authorList>
            <person name="Pilkington S.M."/>
            <person name="Crowhurst R."/>
            <person name="Hilario E."/>
            <person name="Nardozza S."/>
            <person name="Fraser L."/>
            <person name="Peng Y."/>
            <person name="Gunaseelan K."/>
            <person name="Simpson R."/>
            <person name="Tahir J."/>
            <person name="Deroles S.C."/>
            <person name="Templeton K."/>
            <person name="Luo Z."/>
            <person name="Davy M."/>
            <person name="Cheng C."/>
            <person name="McNeilage M."/>
            <person name="Scaglione D."/>
            <person name="Liu Y."/>
            <person name="Zhang Q."/>
            <person name="Datson P."/>
            <person name="De Silva N."/>
            <person name="Gardiner S.E."/>
            <person name="Bassett H."/>
            <person name="Chagne D."/>
            <person name="McCallum J."/>
            <person name="Dzierzon H."/>
            <person name="Deng C."/>
            <person name="Wang Y.Y."/>
            <person name="Barron L."/>
            <person name="Manako K."/>
            <person name="Bowen J."/>
            <person name="Foster T.M."/>
            <person name="Erridge Z.A."/>
            <person name="Tiffin H."/>
            <person name="Waite C.N."/>
            <person name="Davies K.M."/>
            <person name="Grierson E.P."/>
            <person name="Laing W.A."/>
            <person name="Kirk R."/>
            <person name="Chen X."/>
            <person name="Wood M."/>
            <person name="Montefiori M."/>
            <person name="Brummell D.A."/>
            <person name="Schwinn K.E."/>
            <person name="Catanach A."/>
            <person name="Fullerton C."/>
            <person name="Li D."/>
            <person name="Meiyalaghan S."/>
            <person name="Nieuwenhuizen N."/>
            <person name="Read N."/>
            <person name="Prakash R."/>
            <person name="Hunter D."/>
            <person name="Zhang H."/>
            <person name="McKenzie M."/>
            <person name="Knabel M."/>
            <person name="Harris A."/>
            <person name="Allan A.C."/>
            <person name="Gleave A."/>
            <person name="Chen A."/>
            <person name="Janssen B.J."/>
            <person name="Plunkett B."/>
            <person name="Ampomah-Dwamena C."/>
            <person name="Voogd C."/>
            <person name="Leif D."/>
            <person name="Lafferty D."/>
            <person name="Souleyre E.J.F."/>
            <person name="Varkonyi-Gasic E."/>
            <person name="Gambi F."/>
            <person name="Hanley J."/>
            <person name="Yao J.L."/>
            <person name="Cheung J."/>
            <person name="David K.M."/>
            <person name="Warren B."/>
            <person name="Marsh K."/>
            <person name="Snowden K.C."/>
            <person name="Lin-Wang K."/>
            <person name="Brian L."/>
            <person name="Martinez-Sanchez M."/>
            <person name="Wang M."/>
            <person name="Ileperuma N."/>
            <person name="Macnee N."/>
            <person name="Campin R."/>
            <person name="McAtee P."/>
            <person name="Drummond R.S.M."/>
            <person name="Espley R.V."/>
            <person name="Ireland H.S."/>
            <person name="Wu R."/>
            <person name="Atkinson R.G."/>
            <person name="Karunairetnam S."/>
            <person name="Bulley S."/>
            <person name="Chunkath S."/>
            <person name="Hanley Z."/>
            <person name="Storey R."/>
            <person name="Thrimawithana A.H."/>
            <person name="Thomson S."/>
            <person name="David C."/>
            <person name="Testolin R."/>
            <person name="Huang H."/>
            <person name="Hellens R.P."/>
            <person name="Schaffer R.J."/>
        </authorList>
    </citation>
    <scope>NUCLEOTIDE SEQUENCE [LARGE SCALE GENOMIC DNA]</scope>
    <source>
        <strain evidence="6">cv. Red5</strain>
    </source>
</reference>
<dbReference type="PANTHER" id="PTHR31268:SF26">
    <property type="entry name" value="GALACTINOL--SUCROSE GALACTOSYLTRANSFERASE"/>
    <property type="match status" value="1"/>
</dbReference>
<dbReference type="GO" id="GO:0047274">
    <property type="term" value="F:galactinol-sucrose galactosyltransferase activity"/>
    <property type="evidence" value="ECO:0007669"/>
    <property type="project" value="UniProtKB-EC"/>
</dbReference>
<dbReference type="InterPro" id="IPR017853">
    <property type="entry name" value="GH"/>
</dbReference>
<keyword evidence="3" id="KW-0119">Carbohydrate metabolism</keyword>
<protein>
    <recommendedName>
        <fullName evidence="2">galactinol--sucrose galactosyltransferase</fullName>
        <ecNumber evidence="2">2.4.1.82</ecNumber>
    </recommendedName>
</protein>
<organism evidence="5 6">
    <name type="scientific">Actinidia chinensis var. chinensis</name>
    <name type="common">Chinese soft-hair kiwi</name>
    <dbReference type="NCBI Taxonomy" id="1590841"/>
    <lineage>
        <taxon>Eukaryota</taxon>
        <taxon>Viridiplantae</taxon>
        <taxon>Streptophyta</taxon>
        <taxon>Embryophyta</taxon>
        <taxon>Tracheophyta</taxon>
        <taxon>Spermatophyta</taxon>
        <taxon>Magnoliopsida</taxon>
        <taxon>eudicotyledons</taxon>
        <taxon>Gunneridae</taxon>
        <taxon>Pentapetalae</taxon>
        <taxon>asterids</taxon>
        <taxon>Ericales</taxon>
        <taxon>Actinidiaceae</taxon>
        <taxon>Actinidia</taxon>
    </lineage>
</organism>
<keyword evidence="5" id="KW-0808">Transferase</keyword>
<evidence type="ECO:0000313" key="5">
    <source>
        <dbReference type="EMBL" id="PSS04645.1"/>
    </source>
</evidence>
<accession>A0A2R6Q9S8</accession>
<dbReference type="PANTHER" id="PTHR31268">
    <property type="match status" value="1"/>
</dbReference>
<dbReference type="EMBL" id="NKQK01000018">
    <property type="protein sequence ID" value="PSS04645.1"/>
    <property type="molecule type" value="Genomic_DNA"/>
</dbReference>
<gene>
    <name evidence="5" type="ORF">CEY00_Acc20501</name>
</gene>
<keyword evidence="5" id="KW-0328">Glycosyltransferase</keyword>
<dbReference type="InterPro" id="IPR013785">
    <property type="entry name" value="Aldolase_TIM"/>
</dbReference>
<dbReference type="InParanoid" id="A0A2R6Q9S8"/>
<comment type="catalytic activity">
    <reaction evidence="4">
        <text>alpha-D-galactosyl-(1-&gt;3)-1D-myo-inositol + sucrose = raffinose + myo-inositol</text>
        <dbReference type="Rhea" id="RHEA:20161"/>
        <dbReference type="ChEBI" id="CHEBI:16634"/>
        <dbReference type="ChEBI" id="CHEBI:17268"/>
        <dbReference type="ChEBI" id="CHEBI:17505"/>
        <dbReference type="ChEBI" id="CHEBI:17992"/>
        <dbReference type="EC" id="2.4.1.82"/>
    </reaction>
</comment>
<sequence length="779" mass="86782">MSMIVLSSHRNLQPNIGFSSFLGSRQRTSFSHGSVHCHKTWRPSMLLKTKPDIKDGVLSIKGKDALTGVPENIVVTPWTDSSAFVGATSSHSSSRHVFKLGVIQDARLLCLFRFKIWWMIPRVGNSGSDIPVETQMMLLEARESKESLSYVLFLPVLDGEFRSSLQGNSANELELCVESGDPDVVASESLRAVFVNFGNNPFDLMTESMKILEKYSGTFTVRESKQMPGMLDWFGWCTWDAFYTDVNPQGIKDGLKSLSEGGTPARFLIIDDGWQDTTNEFQKEGEPIVEGSQHGGRLVSIKENNKFRKTTNEAPTSLKDFVSDIKRNFGLKYVYVWHALMGYWGGLQPDAPGTEKYNPELKFPVQSPGNLSHMRDTSMDAMEKYGVGTIDPAKIFEFYDDLHKYLVSQEVDGVKVDVQNILETIATGSGGRVSLTRHFQQALEKSIAANFQDNSIICCMGQSTDSIYNSKRSAITRASDDYYPKNSTTQTLHIAAVSYNNIFLGEVVVPDWDMFYSSHYAAEFHAVARAVGGCGVYVSDKPGQHDFKILKRLVLPDGSVLRAKYPGRPSRDCLFIDPVMDGKSLLKIWNLNKFSGVIGVFNCQGAGSWPCMKKSVVKDVSKLSGKVSPADIEHFDEVCGESWSGDCAVFSFNTGSLSRLSKHQSFTVVLKILQCDVFTVSPIKVYHEKIRFAALGLIDMYNSGGAIEAILMESYNCEISVKGRGAGRFGAYSNRKPDFCFVNSRQVEFDFRTEDHLFTTIIPWETNSWEITIGYGSLS</sequence>
<dbReference type="FunFam" id="3.20.20.70:FF:000504">
    <property type="entry name" value="Uncharacterized protein"/>
    <property type="match status" value="1"/>
</dbReference>
<dbReference type="AlphaFoldDB" id="A0A2R6Q9S8"/>
<dbReference type="Gene3D" id="3.20.20.70">
    <property type="entry name" value="Aldolase class I"/>
    <property type="match status" value="1"/>
</dbReference>